<organism evidence="1 2">
    <name type="scientific">Tanacetum coccineum</name>
    <dbReference type="NCBI Taxonomy" id="301880"/>
    <lineage>
        <taxon>Eukaryota</taxon>
        <taxon>Viridiplantae</taxon>
        <taxon>Streptophyta</taxon>
        <taxon>Embryophyta</taxon>
        <taxon>Tracheophyta</taxon>
        <taxon>Spermatophyta</taxon>
        <taxon>Magnoliopsida</taxon>
        <taxon>eudicotyledons</taxon>
        <taxon>Gunneridae</taxon>
        <taxon>Pentapetalae</taxon>
        <taxon>asterids</taxon>
        <taxon>campanulids</taxon>
        <taxon>Asterales</taxon>
        <taxon>Asteraceae</taxon>
        <taxon>Asteroideae</taxon>
        <taxon>Anthemideae</taxon>
        <taxon>Anthemidinae</taxon>
        <taxon>Tanacetum</taxon>
    </lineage>
</organism>
<comment type="caution">
    <text evidence="1">The sequence shown here is derived from an EMBL/GenBank/DDBJ whole genome shotgun (WGS) entry which is preliminary data.</text>
</comment>
<name>A0ABQ4YBE0_9ASTR</name>
<keyword evidence="2" id="KW-1185">Reference proteome</keyword>
<sequence>MELILQGRSRGNEAGLSVDMDNANLFALITCQKISQIPVEEEMRLMVPEPGDLLRAVVHIYFSNLMTLRITPIDPYLSSILWHSPSDIEKERHCSCKGFNKV</sequence>
<reference evidence="1" key="2">
    <citation type="submission" date="2022-01" db="EMBL/GenBank/DDBJ databases">
        <authorList>
            <person name="Yamashiro T."/>
            <person name="Shiraishi A."/>
            <person name="Satake H."/>
            <person name="Nakayama K."/>
        </authorList>
    </citation>
    <scope>NUCLEOTIDE SEQUENCE</scope>
</reference>
<protein>
    <submittedName>
        <fullName evidence="1">Uncharacterized protein</fullName>
    </submittedName>
</protein>
<gene>
    <name evidence="1" type="ORF">Tco_0707287</name>
</gene>
<evidence type="ECO:0000313" key="2">
    <source>
        <dbReference type="Proteomes" id="UP001151760"/>
    </source>
</evidence>
<reference evidence="1" key="1">
    <citation type="journal article" date="2022" name="Int. J. Mol. Sci.">
        <title>Draft Genome of Tanacetum Coccineum: Genomic Comparison of Closely Related Tanacetum-Family Plants.</title>
        <authorList>
            <person name="Yamashiro T."/>
            <person name="Shiraishi A."/>
            <person name="Nakayama K."/>
            <person name="Satake H."/>
        </authorList>
    </citation>
    <scope>NUCLEOTIDE SEQUENCE</scope>
</reference>
<dbReference type="Proteomes" id="UP001151760">
    <property type="component" value="Unassembled WGS sequence"/>
</dbReference>
<accession>A0ABQ4YBE0</accession>
<dbReference type="EMBL" id="BQNB010010232">
    <property type="protein sequence ID" value="GJS74446.1"/>
    <property type="molecule type" value="Genomic_DNA"/>
</dbReference>
<evidence type="ECO:0000313" key="1">
    <source>
        <dbReference type="EMBL" id="GJS74446.1"/>
    </source>
</evidence>
<proteinExistence type="predicted"/>